<evidence type="ECO:0000256" key="3">
    <source>
        <dbReference type="ARBA" id="ARBA00022505"/>
    </source>
</evidence>
<dbReference type="PROSITE" id="PS00932">
    <property type="entry name" value="MOLYBDOPTERIN_PROK_3"/>
    <property type="match status" value="1"/>
</dbReference>
<proteinExistence type="inferred from homology"/>
<dbReference type="RefSeq" id="WP_090505444.1">
    <property type="nucleotide sequence ID" value="NZ_FOWX01000042.1"/>
</dbReference>
<feature type="chain" id="PRO_5011745349" evidence="9">
    <location>
        <begin position="31"/>
        <end position="969"/>
    </location>
</feature>
<dbReference type="Pfam" id="PF00384">
    <property type="entry name" value="Molybdopterin"/>
    <property type="match status" value="1"/>
</dbReference>
<evidence type="ECO:0000256" key="8">
    <source>
        <dbReference type="ARBA" id="ARBA00023014"/>
    </source>
</evidence>
<dbReference type="Pfam" id="PF01568">
    <property type="entry name" value="Molydop_binding"/>
    <property type="match status" value="1"/>
</dbReference>
<reference evidence="12" key="1">
    <citation type="submission" date="2016-10" db="EMBL/GenBank/DDBJ databases">
        <authorList>
            <person name="Varghese N."/>
            <person name="Submissions S."/>
        </authorList>
    </citation>
    <scope>NUCLEOTIDE SEQUENCE [LARGE SCALE GENOMIC DNA]</scope>
    <source>
        <strain evidence="12">DSM 17834</strain>
    </source>
</reference>
<keyword evidence="3" id="KW-0500">Molybdenum</keyword>
<keyword evidence="12" id="KW-1185">Reference proteome</keyword>
<feature type="domain" description="4Fe-4S Mo/W bis-MGD-type" evidence="10">
    <location>
        <begin position="59"/>
        <end position="125"/>
    </location>
</feature>
<comment type="similarity">
    <text evidence="2">Belongs to the prokaryotic molybdopterin-containing oxidoreductase family.</text>
</comment>
<evidence type="ECO:0000313" key="12">
    <source>
        <dbReference type="Proteomes" id="UP000198784"/>
    </source>
</evidence>
<dbReference type="PANTHER" id="PTHR43742">
    <property type="entry name" value="TRIMETHYLAMINE-N-OXIDE REDUCTASE"/>
    <property type="match status" value="1"/>
</dbReference>
<evidence type="ECO:0000256" key="5">
    <source>
        <dbReference type="ARBA" id="ARBA00022729"/>
    </source>
</evidence>
<keyword evidence="4" id="KW-0479">Metal-binding</keyword>
<dbReference type="SUPFAM" id="SSF50692">
    <property type="entry name" value="ADC-like"/>
    <property type="match status" value="1"/>
</dbReference>
<evidence type="ECO:0000256" key="6">
    <source>
        <dbReference type="ARBA" id="ARBA00023002"/>
    </source>
</evidence>
<keyword evidence="8" id="KW-0411">Iron-sulfur</keyword>
<dbReference type="GO" id="GO:0046872">
    <property type="term" value="F:metal ion binding"/>
    <property type="evidence" value="ECO:0007669"/>
    <property type="project" value="UniProtKB-KW"/>
</dbReference>
<protein>
    <submittedName>
        <fullName evidence="11">Ethylbenzene hydroxylase subunit alpha/complex iron-sulfur molybdoenzyme family reductase subunit alpha</fullName>
    </submittedName>
</protein>
<dbReference type="InterPro" id="IPR006656">
    <property type="entry name" value="Mopterin_OxRdtase"/>
</dbReference>
<dbReference type="OrthoDB" id="9759518at2"/>
<comment type="cofactor">
    <cofactor evidence="1">
        <name>Mo-bis(molybdopterin guanine dinucleotide)</name>
        <dbReference type="ChEBI" id="CHEBI:60539"/>
    </cofactor>
</comment>
<dbReference type="GO" id="GO:0043546">
    <property type="term" value="F:molybdopterin cofactor binding"/>
    <property type="evidence" value="ECO:0007669"/>
    <property type="project" value="InterPro"/>
</dbReference>
<evidence type="ECO:0000256" key="1">
    <source>
        <dbReference type="ARBA" id="ARBA00001942"/>
    </source>
</evidence>
<dbReference type="InterPro" id="IPR009010">
    <property type="entry name" value="Asp_de-COase-like_dom_sf"/>
</dbReference>
<dbReference type="SUPFAM" id="SSF53706">
    <property type="entry name" value="Formate dehydrogenase/DMSO reductase, domains 1-3"/>
    <property type="match status" value="1"/>
</dbReference>
<dbReference type="InterPro" id="IPR006657">
    <property type="entry name" value="MoPterin_dinucl-bd_dom"/>
</dbReference>
<dbReference type="EMBL" id="FOWX01000042">
    <property type="protein sequence ID" value="SFQ21628.1"/>
    <property type="molecule type" value="Genomic_DNA"/>
</dbReference>
<dbReference type="STRING" id="289003.SAMN05216190_14212"/>
<dbReference type="GO" id="GO:0016491">
    <property type="term" value="F:oxidoreductase activity"/>
    <property type="evidence" value="ECO:0007669"/>
    <property type="project" value="UniProtKB-KW"/>
</dbReference>
<feature type="signal peptide" evidence="9">
    <location>
        <begin position="1"/>
        <end position="30"/>
    </location>
</feature>
<evidence type="ECO:0000313" key="11">
    <source>
        <dbReference type="EMBL" id="SFQ21628.1"/>
    </source>
</evidence>
<dbReference type="PANTHER" id="PTHR43742:SF6">
    <property type="entry name" value="OXIDOREDUCTASE YYAE-RELATED"/>
    <property type="match status" value="1"/>
</dbReference>
<dbReference type="Gene3D" id="3.40.228.10">
    <property type="entry name" value="Dimethylsulfoxide Reductase, domain 2"/>
    <property type="match status" value="1"/>
</dbReference>
<dbReference type="PROSITE" id="PS51669">
    <property type="entry name" value="4FE4S_MOW_BIS_MGD"/>
    <property type="match status" value="1"/>
</dbReference>
<evidence type="ECO:0000256" key="7">
    <source>
        <dbReference type="ARBA" id="ARBA00023004"/>
    </source>
</evidence>
<evidence type="ECO:0000256" key="4">
    <source>
        <dbReference type="ARBA" id="ARBA00022723"/>
    </source>
</evidence>
<keyword evidence="5 9" id="KW-0732">Signal</keyword>
<dbReference type="Gene3D" id="3.40.50.12440">
    <property type="match status" value="3"/>
</dbReference>
<dbReference type="Proteomes" id="UP000198784">
    <property type="component" value="Unassembled WGS sequence"/>
</dbReference>
<keyword evidence="7" id="KW-0408">Iron</keyword>
<evidence type="ECO:0000259" key="10">
    <source>
        <dbReference type="PROSITE" id="PS51669"/>
    </source>
</evidence>
<dbReference type="GO" id="GO:0051536">
    <property type="term" value="F:iron-sulfur cluster binding"/>
    <property type="evidence" value="ECO:0007669"/>
    <property type="project" value="UniProtKB-KW"/>
</dbReference>
<accession>A0A1I5WQ36</accession>
<evidence type="ECO:0000256" key="2">
    <source>
        <dbReference type="ARBA" id="ARBA00010312"/>
    </source>
</evidence>
<dbReference type="InterPro" id="IPR006655">
    <property type="entry name" value="Mopterin_OxRdtase_prok_CS"/>
</dbReference>
<keyword evidence="6" id="KW-0560">Oxidoreductase</keyword>
<organism evidence="11 12">
    <name type="scientific">Pseudomonas borbori</name>
    <dbReference type="NCBI Taxonomy" id="289003"/>
    <lineage>
        <taxon>Bacteria</taxon>
        <taxon>Pseudomonadati</taxon>
        <taxon>Pseudomonadota</taxon>
        <taxon>Gammaproteobacteria</taxon>
        <taxon>Pseudomonadales</taxon>
        <taxon>Pseudomonadaceae</taxon>
        <taxon>Pseudomonas</taxon>
    </lineage>
</organism>
<dbReference type="InterPro" id="IPR006311">
    <property type="entry name" value="TAT_signal"/>
</dbReference>
<sequence>MSVDFDRRGFLKAFAAVSGSLAMPSFVARAADSIANLVEGAIPQYESWKDIYRNQWSWDKVVRSTHHLNCWTQAHCAWDVYVKDGLVFREEQAGEYEQVNAALPDFNPRGCQKGGCFSHRMYDDTRITHPLRRVGPRGSGKWERVSWDEALDDIADTYLDVTVEEGTDRTVWDLGPGIDLGVSSAAQGRFSMLTQSIGLDMDGEIGDSRRGTLETFGKIQFERSADDYFNSDLILFWGGNPVQTQIPQAHFYIGAKYRGTRIISIAPDMNPSATKADLWISLRPGTDGALALGVCHLIVEQGKVKEDFVIEQTDLPLLVRSDTDEFLHQGDLQEGGRDDHFVLWDLVSDSAQIAPFRSLKLEALKPQLDARKTVRLKDGQEIEVRTAFSRLRERLQAYTPAAVAEICGVSEKMVQRLTDEITRAKAVSSIAQTTMCKFYHGNLMERSVAMIFSLTGNMGRKGAGFAGFPLLTPDGGDKFQLTPSMKEAKNVFAALEPMITKRLADGDSMEMIVLDLGHLMTEPGNPLIRLPVWTSGTLFWQVHGGINEHSKDPELAEKWNLKLKRPIYSYLEEALDKKWQPLHPPANHEPRIMISMVSNVMKRMRGSEKLLEVLWPKLKKIVVMDWRINSTGRYADYILPVAPWYERTSLKWVTPLSPYLTTTDAATKPLGESRSDWGVVVMLAKHIQKRARVRGITTVKSPQGLDVHLHTLYDDLTMQGEFKEDDDDKVAKAIYDLSETHKKQSWEETKKKGFARFEQLPHEPSSIGNMCDFPEDDTIVPLTYHVRDKVPWPTATRRIQFYIDHPFYRELDEALPRYKAPPKMGGDYPLMMTGGKTRWSIHSTWRDSELMLRLHRPDPAILISIQDAKSRGIEDGDWVRVFNDVGSFNARAQVTPSMRPGQSLMFHAWENYQFPGKGNMNSVSPSPLNPVELAGGHPHLKAGVLMGQASMYDRDTRIDIVKIPARAKA</sequence>
<dbReference type="AlphaFoldDB" id="A0A1I5WQ36"/>
<gene>
    <name evidence="11" type="ORF">SAMN05216190_14212</name>
</gene>
<dbReference type="InterPro" id="IPR006963">
    <property type="entry name" value="Mopterin_OxRdtase_4Fe-4S_dom"/>
</dbReference>
<name>A0A1I5WQ36_9PSED</name>
<dbReference type="PROSITE" id="PS51318">
    <property type="entry name" value="TAT"/>
    <property type="match status" value="1"/>
</dbReference>
<dbReference type="InterPro" id="IPR050612">
    <property type="entry name" value="Prok_Mopterin_Oxidored"/>
</dbReference>
<dbReference type="Gene3D" id="3.40.50.740">
    <property type="match status" value="2"/>
</dbReference>
<evidence type="ECO:0000256" key="9">
    <source>
        <dbReference type="SAM" id="SignalP"/>
    </source>
</evidence>